<dbReference type="PANTHER" id="PTHR32251:SF17">
    <property type="entry name" value="STEROID 5-ALPHA REDUCTASE C-TERMINAL DOMAIN-CONTAINING PROTEIN"/>
    <property type="match status" value="1"/>
</dbReference>
<keyword evidence="3" id="KW-1185">Reference proteome</keyword>
<evidence type="ECO:0000313" key="2">
    <source>
        <dbReference type="EMBL" id="KAA8889272.1"/>
    </source>
</evidence>
<organism evidence="2 3">
    <name type="scientific">Nocardia colli</name>
    <dbReference type="NCBI Taxonomy" id="2545717"/>
    <lineage>
        <taxon>Bacteria</taxon>
        <taxon>Bacillati</taxon>
        <taxon>Actinomycetota</taxon>
        <taxon>Actinomycetes</taxon>
        <taxon>Mycobacteriales</taxon>
        <taxon>Nocardiaceae</taxon>
        <taxon>Nocardia</taxon>
    </lineage>
</organism>
<keyword evidence="1" id="KW-1133">Transmembrane helix</keyword>
<feature type="transmembrane region" description="Helical" evidence="1">
    <location>
        <begin position="232"/>
        <end position="256"/>
    </location>
</feature>
<dbReference type="OrthoDB" id="9779233at2"/>
<gene>
    <name evidence="2" type="ORF">F3087_09990</name>
</gene>
<keyword evidence="1" id="KW-0472">Membrane</keyword>
<dbReference type="PANTHER" id="PTHR32251">
    <property type="entry name" value="3-OXO-5-ALPHA-STEROID 4-DEHYDROGENASE"/>
    <property type="match status" value="1"/>
</dbReference>
<accession>A0A5N0EJ31</accession>
<sequence length="286" mass="32187">MLVDENIRTFAIVNAVAQLVLFIAVACVPAWRTRRMTYVDIAWPWGLVVLGVEVLAFGDFSLFVGAIACFYLVVGARMGLAAVALWRTGEFDKELPRYRFQRLRWRRTSLGSERVDLVAEVMVQGWANCTVLAVPAALAVSTDNPSFGVLSIVGLAAWAGSWILESTADMQKLRFGAAAKRAGVKHSCDTGLWKYSRHPNYFFQWMQWNAVVIMCLPELVDHLGRTNIYTGIWLVIGLLGCSATMYWCLVFYTGAVPAEYYSVQKRPDYRDYQARTNRFFPGPARV</sequence>
<dbReference type="Gene3D" id="1.20.120.1630">
    <property type="match status" value="1"/>
</dbReference>
<evidence type="ECO:0000313" key="3">
    <source>
        <dbReference type="Proteomes" id="UP000323876"/>
    </source>
</evidence>
<dbReference type="Pfam" id="PF06966">
    <property type="entry name" value="DUF1295"/>
    <property type="match status" value="1"/>
</dbReference>
<comment type="caution">
    <text evidence="2">The sequence shown here is derived from an EMBL/GenBank/DDBJ whole genome shotgun (WGS) entry which is preliminary data.</text>
</comment>
<protein>
    <submittedName>
        <fullName evidence="2">DUF1295 domain-containing protein</fullName>
    </submittedName>
</protein>
<feature type="transmembrane region" description="Helical" evidence="1">
    <location>
        <begin position="146"/>
        <end position="164"/>
    </location>
</feature>
<feature type="transmembrane region" description="Helical" evidence="1">
    <location>
        <begin position="12"/>
        <end position="31"/>
    </location>
</feature>
<feature type="transmembrane region" description="Helical" evidence="1">
    <location>
        <begin position="63"/>
        <end position="86"/>
    </location>
</feature>
<evidence type="ECO:0000256" key="1">
    <source>
        <dbReference type="SAM" id="Phobius"/>
    </source>
</evidence>
<dbReference type="Proteomes" id="UP000323876">
    <property type="component" value="Unassembled WGS sequence"/>
</dbReference>
<keyword evidence="1" id="KW-0812">Transmembrane</keyword>
<dbReference type="AlphaFoldDB" id="A0A5N0EJ31"/>
<proteinExistence type="predicted"/>
<dbReference type="InterPro" id="IPR010721">
    <property type="entry name" value="UstE-like"/>
</dbReference>
<name>A0A5N0EJ31_9NOCA</name>
<feature type="transmembrane region" description="Helical" evidence="1">
    <location>
        <begin position="38"/>
        <end position="57"/>
    </location>
</feature>
<dbReference type="GO" id="GO:0016020">
    <property type="term" value="C:membrane"/>
    <property type="evidence" value="ECO:0007669"/>
    <property type="project" value="TreeGrafter"/>
</dbReference>
<dbReference type="EMBL" id="VXLC01000003">
    <property type="protein sequence ID" value="KAA8889272.1"/>
    <property type="molecule type" value="Genomic_DNA"/>
</dbReference>
<reference evidence="2 3" key="1">
    <citation type="submission" date="2019-09" db="EMBL/GenBank/DDBJ databases">
        <authorList>
            <person name="Wang X."/>
        </authorList>
    </citation>
    <scope>NUCLEOTIDE SEQUENCE [LARGE SCALE GENOMIC DNA]</scope>
    <source>
        <strain evidence="2 3">CICC 11023</strain>
    </source>
</reference>